<organism evidence="3 4">
    <name type="scientific">Vibrio stylophorae</name>
    <dbReference type="NCBI Taxonomy" id="659351"/>
    <lineage>
        <taxon>Bacteria</taxon>
        <taxon>Pseudomonadati</taxon>
        <taxon>Pseudomonadota</taxon>
        <taxon>Gammaproteobacteria</taxon>
        <taxon>Vibrionales</taxon>
        <taxon>Vibrionaceae</taxon>
        <taxon>Vibrio</taxon>
    </lineage>
</organism>
<name>A0ABM8ZSB0_9VIBR</name>
<evidence type="ECO:0000313" key="4">
    <source>
        <dbReference type="Proteomes" id="UP000838672"/>
    </source>
</evidence>
<evidence type="ECO:0000313" key="3">
    <source>
        <dbReference type="EMBL" id="CAH0533190.1"/>
    </source>
</evidence>
<evidence type="ECO:0000256" key="1">
    <source>
        <dbReference type="SAM" id="MobiDB-lite"/>
    </source>
</evidence>
<comment type="caution">
    <text evidence="3">The sequence shown here is derived from an EMBL/GenBank/DDBJ whole genome shotgun (WGS) entry which is preliminary data.</text>
</comment>
<proteinExistence type="predicted"/>
<accession>A0ABM8ZSB0</accession>
<keyword evidence="2" id="KW-1133">Transmembrane helix</keyword>
<keyword evidence="2" id="KW-0472">Membrane</keyword>
<feature type="region of interest" description="Disordered" evidence="1">
    <location>
        <begin position="223"/>
        <end position="252"/>
    </location>
</feature>
<sequence>MNTILIVSLIVVLFILIVGYNLIVQQRERVATNKRKEMAKYTAIIDATEELIGSANHIPFSKDLLVCLNMRIVDALKEMRSIAPKDRSLPVRISNLESQIEQLKQTYNGDGQPFKVPNTDRQAIALLQLVKRLKTVVRTEHSKGNIATASYVAELGRLEVMQIKINIENVIKRAREAHSKGQIGTAQQLLKKALELVATKNDSYSVQAREKLQMMFDELSASRAQQNNVEREQMEASTKNDIDELFQPKKKW</sequence>
<reference evidence="3" key="1">
    <citation type="submission" date="2021-11" db="EMBL/GenBank/DDBJ databases">
        <authorList>
            <person name="Rodrigo-Torres L."/>
            <person name="Arahal R. D."/>
            <person name="Lucena T."/>
        </authorList>
    </citation>
    <scope>NUCLEOTIDE SEQUENCE</scope>
    <source>
        <strain evidence="3">CECT 7929</strain>
    </source>
</reference>
<evidence type="ECO:0008006" key="5">
    <source>
        <dbReference type="Google" id="ProtNLM"/>
    </source>
</evidence>
<gene>
    <name evidence="3" type="ORF">VST7929_01052</name>
</gene>
<dbReference type="Proteomes" id="UP000838672">
    <property type="component" value="Unassembled WGS sequence"/>
</dbReference>
<dbReference type="EMBL" id="CAKLDI010000001">
    <property type="protein sequence ID" value="CAH0533190.1"/>
    <property type="molecule type" value="Genomic_DNA"/>
</dbReference>
<evidence type="ECO:0000256" key="2">
    <source>
        <dbReference type="SAM" id="Phobius"/>
    </source>
</evidence>
<protein>
    <recommendedName>
        <fullName evidence="5">DNA repair protein</fullName>
    </recommendedName>
</protein>
<dbReference type="RefSeq" id="WP_237465473.1">
    <property type="nucleotide sequence ID" value="NZ_CAKLDI010000001.1"/>
</dbReference>
<keyword evidence="2" id="KW-0812">Transmembrane</keyword>
<keyword evidence="4" id="KW-1185">Reference proteome</keyword>
<feature type="transmembrane region" description="Helical" evidence="2">
    <location>
        <begin position="6"/>
        <end position="24"/>
    </location>
</feature>
<feature type="compositionally biased region" description="Basic and acidic residues" evidence="1">
    <location>
        <begin position="229"/>
        <end position="242"/>
    </location>
</feature>